<dbReference type="InterPro" id="IPR011711">
    <property type="entry name" value="GntR_C"/>
</dbReference>
<gene>
    <name evidence="5" type="ORF">ABUE30_13935</name>
</gene>
<keyword evidence="6" id="KW-1185">Reference proteome</keyword>
<protein>
    <submittedName>
        <fullName evidence="5">GntR family transcriptional regulator</fullName>
    </submittedName>
</protein>
<dbReference type="SMART" id="SM00895">
    <property type="entry name" value="FCD"/>
    <property type="match status" value="1"/>
</dbReference>
<keyword evidence="2" id="KW-0238">DNA-binding</keyword>
<evidence type="ECO:0000313" key="6">
    <source>
        <dbReference type="Proteomes" id="UP001629953"/>
    </source>
</evidence>
<dbReference type="RefSeq" id="WP_408624430.1">
    <property type="nucleotide sequence ID" value="NZ_JBEQCT010000007.1"/>
</dbReference>
<dbReference type="InterPro" id="IPR036390">
    <property type="entry name" value="WH_DNA-bd_sf"/>
</dbReference>
<dbReference type="SUPFAM" id="SSF48008">
    <property type="entry name" value="GntR ligand-binding domain-like"/>
    <property type="match status" value="1"/>
</dbReference>
<dbReference type="PANTHER" id="PTHR43537:SF5">
    <property type="entry name" value="UXU OPERON TRANSCRIPTIONAL REGULATOR"/>
    <property type="match status" value="1"/>
</dbReference>
<dbReference type="SMART" id="SM00345">
    <property type="entry name" value="HTH_GNTR"/>
    <property type="match status" value="1"/>
</dbReference>
<dbReference type="Pfam" id="PF07729">
    <property type="entry name" value="FCD"/>
    <property type="match status" value="1"/>
</dbReference>
<feature type="domain" description="HTH gntR-type" evidence="4">
    <location>
        <begin position="16"/>
        <end position="83"/>
    </location>
</feature>
<keyword evidence="3" id="KW-0804">Transcription</keyword>
<dbReference type="EMBL" id="JBEQCT010000007">
    <property type="protein sequence ID" value="MFM2486148.1"/>
    <property type="molecule type" value="Genomic_DNA"/>
</dbReference>
<evidence type="ECO:0000256" key="1">
    <source>
        <dbReference type="ARBA" id="ARBA00023015"/>
    </source>
</evidence>
<dbReference type="InterPro" id="IPR036388">
    <property type="entry name" value="WH-like_DNA-bd_sf"/>
</dbReference>
<dbReference type="InterPro" id="IPR000524">
    <property type="entry name" value="Tscrpt_reg_HTH_GntR"/>
</dbReference>
<reference evidence="5 6" key="1">
    <citation type="journal article" date="2013" name="Int. J. Syst. Evol. Microbiol.">
        <title>Celerinatantimonas yamalensis sp. nov., a cold-adapted diazotrophic bacterium from a cold permafrost brine.</title>
        <authorList>
            <person name="Shcherbakova V."/>
            <person name="Chuvilskaya N."/>
            <person name="Rivkina E."/>
            <person name="Demidov N."/>
            <person name="Uchaeva V."/>
            <person name="Suetin S."/>
            <person name="Suzina N."/>
            <person name="Gilichinsky D."/>
        </authorList>
    </citation>
    <scope>NUCLEOTIDE SEQUENCE [LARGE SCALE GENOMIC DNA]</scope>
    <source>
        <strain evidence="5 6">C7</strain>
    </source>
</reference>
<proteinExistence type="predicted"/>
<dbReference type="PRINTS" id="PR00035">
    <property type="entry name" value="HTHGNTR"/>
</dbReference>
<evidence type="ECO:0000259" key="4">
    <source>
        <dbReference type="PROSITE" id="PS50949"/>
    </source>
</evidence>
<evidence type="ECO:0000256" key="3">
    <source>
        <dbReference type="ARBA" id="ARBA00023163"/>
    </source>
</evidence>
<dbReference type="CDD" id="cd07377">
    <property type="entry name" value="WHTH_GntR"/>
    <property type="match status" value="1"/>
</dbReference>
<dbReference type="SUPFAM" id="SSF46785">
    <property type="entry name" value="Winged helix' DNA-binding domain"/>
    <property type="match status" value="1"/>
</dbReference>
<dbReference type="Proteomes" id="UP001629953">
    <property type="component" value="Unassembled WGS sequence"/>
</dbReference>
<name>A0ABW9G973_9GAMM</name>
<evidence type="ECO:0000256" key="2">
    <source>
        <dbReference type="ARBA" id="ARBA00023125"/>
    </source>
</evidence>
<dbReference type="Gene3D" id="1.20.120.530">
    <property type="entry name" value="GntR ligand-binding domain-like"/>
    <property type="match status" value="1"/>
</dbReference>
<dbReference type="PROSITE" id="PS50949">
    <property type="entry name" value="HTH_GNTR"/>
    <property type="match status" value="1"/>
</dbReference>
<dbReference type="PANTHER" id="PTHR43537">
    <property type="entry name" value="TRANSCRIPTIONAL REGULATOR, GNTR FAMILY"/>
    <property type="match status" value="1"/>
</dbReference>
<dbReference type="InterPro" id="IPR008920">
    <property type="entry name" value="TF_FadR/GntR_C"/>
</dbReference>
<dbReference type="Gene3D" id="1.10.10.10">
    <property type="entry name" value="Winged helix-like DNA-binding domain superfamily/Winged helix DNA-binding domain"/>
    <property type="match status" value="1"/>
</dbReference>
<keyword evidence="1" id="KW-0805">Transcription regulation</keyword>
<comment type="caution">
    <text evidence="5">The sequence shown here is derived from an EMBL/GenBank/DDBJ whole genome shotgun (WGS) entry which is preliminary data.</text>
</comment>
<accession>A0ABW9G973</accession>
<organism evidence="5 6">
    <name type="scientific">Celerinatantimonas yamalensis</name>
    <dbReference type="NCBI Taxonomy" id="559956"/>
    <lineage>
        <taxon>Bacteria</taxon>
        <taxon>Pseudomonadati</taxon>
        <taxon>Pseudomonadota</taxon>
        <taxon>Gammaproteobacteria</taxon>
        <taxon>Celerinatantimonadaceae</taxon>
        <taxon>Celerinatantimonas</taxon>
    </lineage>
</organism>
<dbReference type="Pfam" id="PF00392">
    <property type="entry name" value="GntR"/>
    <property type="match status" value="1"/>
</dbReference>
<sequence length="246" mass="28120">MKRGILVAILKNTRSADSVEKVYEALKLLAVDYHFKPGKRINEVELASHFGVSRTPIREALNRLAQDGFMYFVPNRGFYSRDITPKGVHELYELRAIIEQAAFRLACVRASDQAIEDAIAIWENCCQQMPDPESIQDWSKIAQSDEEFHMAIAKISNNSRLYETLDSLNALSRFFRRIDLQTPSRRCNAYHEHELIIDALRRRDTKTLSELVESHVSLSAENAVSVTKEGLAHIFFGEIDLAHIEN</sequence>
<evidence type="ECO:0000313" key="5">
    <source>
        <dbReference type="EMBL" id="MFM2486148.1"/>
    </source>
</evidence>